<dbReference type="GO" id="GO:0004519">
    <property type="term" value="F:endonuclease activity"/>
    <property type="evidence" value="ECO:0007669"/>
    <property type="project" value="UniProtKB-KW"/>
</dbReference>
<dbReference type="EMBL" id="FNHP01000006">
    <property type="protein sequence ID" value="SDM47667.1"/>
    <property type="molecule type" value="Genomic_DNA"/>
</dbReference>
<dbReference type="PANTHER" id="PTHR14859">
    <property type="entry name" value="CALCOFLUOR WHITE HYPERSENSITIVE PROTEIN PRECURSOR"/>
    <property type="match status" value="1"/>
</dbReference>
<accession>A0A1G9TIU1</accession>
<dbReference type="SUPFAM" id="SSF56219">
    <property type="entry name" value="DNase I-like"/>
    <property type="match status" value="1"/>
</dbReference>
<keyword evidence="2" id="KW-0269">Exonuclease</keyword>
<proteinExistence type="predicted"/>
<keyword evidence="2" id="KW-0378">Hydrolase</keyword>
<dbReference type="OrthoDB" id="5294090at2"/>
<protein>
    <submittedName>
        <fullName evidence="2">Metal-dependent hydrolase, endonuclease/exonuclease/phosphatase family</fullName>
    </submittedName>
</protein>
<evidence type="ECO:0000313" key="3">
    <source>
        <dbReference type="Proteomes" id="UP000198552"/>
    </source>
</evidence>
<keyword evidence="3" id="KW-1185">Reference proteome</keyword>
<dbReference type="Gene3D" id="3.60.10.10">
    <property type="entry name" value="Endonuclease/exonuclease/phosphatase"/>
    <property type="match status" value="1"/>
</dbReference>
<dbReference type="InterPro" id="IPR005135">
    <property type="entry name" value="Endo/exonuclease/phosphatase"/>
</dbReference>
<reference evidence="3" key="1">
    <citation type="submission" date="2016-10" db="EMBL/GenBank/DDBJ databases">
        <authorList>
            <person name="Varghese N."/>
            <person name="Submissions S."/>
        </authorList>
    </citation>
    <scope>NUCLEOTIDE SEQUENCE [LARGE SCALE GENOMIC DNA]</scope>
    <source>
        <strain evidence="3">EPL6</strain>
    </source>
</reference>
<organism evidence="2 3">
    <name type="scientific">Oryzisolibacter propanilivorax</name>
    <dbReference type="NCBI Taxonomy" id="1527607"/>
    <lineage>
        <taxon>Bacteria</taxon>
        <taxon>Pseudomonadati</taxon>
        <taxon>Pseudomonadota</taxon>
        <taxon>Betaproteobacteria</taxon>
        <taxon>Burkholderiales</taxon>
        <taxon>Comamonadaceae</taxon>
        <taxon>Oryzisolibacter</taxon>
    </lineage>
</organism>
<sequence>MQLVTWNTQWCRGMDGRVDVARIVRHALSLGDVDVLCLQEIAVDFPRLPGAPGDQEAEVRALLPAGWQVFFGAAVDAWTGAGRQRFGNLIATRLPVLQLQHHLLPYPFDPQVRSSMPRLCSVLTVDHATLGPVRVMATHLEYYSHAQRMAQARRLRALHLQACAHAAQPAAGEDDGTPFQAQVHTPHAVLCGDFNLQAHDPEYAALAAPLSSEEAAGWAAAGAVPLHDAWALRHPGTPQPPTFCLYERRYAKAPIACDFVWVSDSLQGRVREVRIDGQTQASDHQPVLLSLG</sequence>
<dbReference type="Proteomes" id="UP000198552">
    <property type="component" value="Unassembled WGS sequence"/>
</dbReference>
<dbReference type="PANTHER" id="PTHR14859:SF0">
    <property type="entry name" value="ENDONUCLEASE_EXONUCLEASE_PHOSPHATASE FAMILY PROTEIN, EXPRESSED"/>
    <property type="match status" value="1"/>
</dbReference>
<dbReference type="InterPro" id="IPR051916">
    <property type="entry name" value="GPI-anchor_lipid_remodeler"/>
</dbReference>
<name>A0A1G9TIU1_9BURK</name>
<dbReference type="GO" id="GO:0004527">
    <property type="term" value="F:exonuclease activity"/>
    <property type="evidence" value="ECO:0007669"/>
    <property type="project" value="UniProtKB-KW"/>
</dbReference>
<dbReference type="RefSeq" id="WP_091570272.1">
    <property type="nucleotide sequence ID" value="NZ_FNHP01000006.1"/>
</dbReference>
<evidence type="ECO:0000259" key="1">
    <source>
        <dbReference type="Pfam" id="PF03372"/>
    </source>
</evidence>
<dbReference type="InterPro" id="IPR036691">
    <property type="entry name" value="Endo/exonu/phosph_ase_sf"/>
</dbReference>
<dbReference type="STRING" id="1527607.SAMN05428957_106161"/>
<gene>
    <name evidence="2" type="ORF">SAMN05428957_106161</name>
</gene>
<keyword evidence="2" id="KW-0255">Endonuclease</keyword>
<dbReference type="AlphaFoldDB" id="A0A1G9TIU1"/>
<dbReference type="GO" id="GO:0016020">
    <property type="term" value="C:membrane"/>
    <property type="evidence" value="ECO:0007669"/>
    <property type="project" value="GOC"/>
</dbReference>
<evidence type="ECO:0000313" key="2">
    <source>
        <dbReference type="EMBL" id="SDM47667.1"/>
    </source>
</evidence>
<feature type="domain" description="Endonuclease/exonuclease/phosphatase" evidence="1">
    <location>
        <begin position="4"/>
        <end position="284"/>
    </location>
</feature>
<keyword evidence="2" id="KW-0540">Nuclease</keyword>
<dbReference type="GO" id="GO:0006506">
    <property type="term" value="P:GPI anchor biosynthetic process"/>
    <property type="evidence" value="ECO:0007669"/>
    <property type="project" value="TreeGrafter"/>
</dbReference>
<dbReference type="Pfam" id="PF03372">
    <property type="entry name" value="Exo_endo_phos"/>
    <property type="match status" value="1"/>
</dbReference>